<reference evidence="1 2" key="1">
    <citation type="submission" date="2012-06" db="EMBL/GenBank/DDBJ databases">
        <title>Finished chromosome of genome of Microcoleus sp. PCC 7113.</title>
        <authorList>
            <consortium name="US DOE Joint Genome Institute"/>
            <person name="Gugger M."/>
            <person name="Coursin T."/>
            <person name="Rippka R."/>
            <person name="Tandeau De Marsac N."/>
            <person name="Huntemann M."/>
            <person name="Wei C.-L."/>
            <person name="Han J."/>
            <person name="Detter J.C."/>
            <person name="Han C."/>
            <person name="Tapia R."/>
            <person name="Chen A."/>
            <person name="Kyrpides N."/>
            <person name="Mavromatis K."/>
            <person name="Markowitz V."/>
            <person name="Szeto E."/>
            <person name="Ivanova N."/>
            <person name="Pagani I."/>
            <person name="Pati A."/>
            <person name="Goodwin L."/>
            <person name="Nordberg H.P."/>
            <person name="Cantor M.N."/>
            <person name="Hua S.X."/>
            <person name="Woyke T."/>
            <person name="Kerfeld C.A."/>
        </authorList>
    </citation>
    <scope>NUCLEOTIDE SEQUENCE [LARGE SCALE GENOMIC DNA]</scope>
    <source>
        <strain evidence="1 2">PCC 7113</strain>
    </source>
</reference>
<gene>
    <name evidence="1" type="ORF">Mic7113_4786</name>
</gene>
<sequence length="171" mass="19446">MTEEDHTTGNEKLEEIFLNNKRSFKKLERAIQMSQGQFSLILMCCNCSSMRRQVVKQLSKSCYIQIQELILHPSVNTLFTTILSAIEEPPPPALMVFGLESVVAIEQVLSATNLVRNEFPKHFPFPLVLCINDELLQQLIRLAPDFKSWAANPIRFEDPKSQSLNITPITA</sequence>
<dbReference type="RefSeq" id="WP_015184593.1">
    <property type="nucleotide sequence ID" value="NC_019738.1"/>
</dbReference>
<evidence type="ECO:0000313" key="2">
    <source>
        <dbReference type="Proteomes" id="UP000010471"/>
    </source>
</evidence>
<dbReference type="EMBL" id="CP003630">
    <property type="protein sequence ID" value="AFZ20458.1"/>
    <property type="molecule type" value="Genomic_DNA"/>
</dbReference>
<accession>K9WJT4</accession>
<dbReference type="STRING" id="1173027.Mic7113_4786"/>
<dbReference type="AlphaFoldDB" id="K9WJT4"/>
<dbReference type="KEGG" id="mic:Mic7113_4786"/>
<dbReference type="PATRIC" id="fig|1173027.3.peg.5312"/>
<dbReference type="Proteomes" id="UP000010471">
    <property type="component" value="Chromosome"/>
</dbReference>
<keyword evidence="2" id="KW-1185">Reference proteome</keyword>
<name>K9WJT4_9CYAN</name>
<protein>
    <submittedName>
        <fullName evidence="1">Uncharacterized protein</fullName>
    </submittedName>
</protein>
<organism evidence="1 2">
    <name type="scientific">Allocoleopsis franciscana PCC 7113</name>
    <dbReference type="NCBI Taxonomy" id="1173027"/>
    <lineage>
        <taxon>Bacteria</taxon>
        <taxon>Bacillati</taxon>
        <taxon>Cyanobacteriota</taxon>
        <taxon>Cyanophyceae</taxon>
        <taxon>Coleofasciculales</taxon>
        <taxon>Coleofasciculaceae</taxon>
        <taxon>Allocoleopsis</taxon>
        <taxon>Allocoleopsis franciscana</taxon>
    </lineage>
</organism>
<proteinExistence type="predicted"/>
<dbReference type="eggNOG" id="COG0457">
    <property type="taxonomic scope" value="Bacteria"/>
</dbReference>
<evidence type="ECO:0000313" key="1">
    <source>
        <dbReference type="EMBL" id="AFZ20458.1"/>
    </source>
</evidence>
<dbReference type="HOGENOM" id="CLU_113756_0_0_3"/>